<dbReference type="Proteomes" id="UP000031036">
    <property type="component" value="Unassembled WGS sequence"/>
</dbReference>
<protein>
    <submittedName>
        <fullName evidence="1">Uncharacterized protein</fullName>
    </submittedName>
</protein>
<accession>A0A0B2UVK6</accession>
<dbReference type="AlphaFoldDB" id="A0A0B2UVK6"/>
<comment type="caution">
    <text evidence="1">The sequence shown here is derived from an EMBL/GenBank/DDBJ whole genome shotgun (WGS) entry which is preliminary data.</text>
</comment>
<gene>
    <name evidence="1" type="ORF">Tcan_11986</name>
</gene>
<dbReference type="EMBL" id="JPKZ01003130">
    <property type="protein sequence ID" value="KHN73259.1"/>
    <property type="molecule type" value="Genomic_DNA"/>
</dbReference>
<proteinExistence type="predicted"/>
<keyword evidence="2" id="KW-1185">Reference proteome</keyword>
<organism evidence="1 2">
    <name type="scientific">Toxocara canis</name>
    <name type="common">Canine roundworm</name>
    <dbReference type="NCBI Taxonomy" id="6265"/>
    <lineage>
        <taxon>Eukaryota</taxon>
        <taxon>Metazoa</taxon>
        <taxon>Ecdysozoa</taxon>
        <taxon>Nematoda</taxon>
        <taxon>Chromadorea</taxon>
        <taxon>Rhabditida</taxon>
        <taxon>Spirurina</taxon>
        <taxon>Ascaridomorpha</taxon>
        <taxon>Ascaridoidea</taxon>
        <taxon>Toxocaridae</taxon>
        <taxon>Toxocara</taxon>
    </lineage>
</organism>
<name>A0A0B2UVK6_TOXCA</name>
<reference evidence="1 2" key="1">
    <citation type="submission" date="2014-11" db="EMBL/GenBank/DDBJ databases">
        <title>Genetic blueprint of the zoonotic pathogen Toxocara canis.</title>
        <authorList>
            <person name="Zhu X.-Q."/>
            <person name="Korhonen P.K."/>
            <person name="Cai H."/>
            <person name="Young N.D."/>
            <person name="Nejsum P."/>
            <person name="von Samson-Himmelstjerna G."/>
            <person name="Boag P.R."/>
            <person name="Tan P."/>
            <person name="Li Q."/>
            <person name="Min J."/>
            <person name="Yang Y."/>
            <person name="Wang X."/>
            <person name="Fang X."/>
            <person name="Hall R.S."/>
            <person name="Hofmann A."/>
            <person name="Sternberg P.W."/>
            <person name="Jex A.R."/>
            <person name="Gasser R.B."/>
        </authorList>
    </citation>
    <scope>NUCLEOTIDE SEQUENCE [LARGE SCALE GENOMIC DNA]</scope>
    <source>
        <strain evidence="1">PN_DK_2014</strain>
    </source>
</reference>
<evidence type="ECO:0000313" key="2">
    <source>
        <dbReference type="Proteomes" id="UP000031036"/>
    </source>
</evidence>
<sequence length="107" mass="11857">MSTAFYGHELQVSGNTLAVQTGTPESVTVASQPLVCTTSVTLANDSAQRRSGPTWRTLRKNQWRLFKHTAFFSSSSSVKKPKSDVDDHTQRIDLTCARKMMIPGTIR</sequence>
<evidence type="ECO:0000313" key="1">
    <source>
        <dbReference type="EMBL" id="KHN73259.1"/>
    </source>
</evidence>